<keyword evidence="10" id="KW-1185">Reference proteome</keyword>
<keyword evidence="1" id="KW-0813">Transport</keyword>
<evidence type="ECO:0000256" key="5">
    <source>
        <dbReference type="ARBA" id="ARBA00023004"/>
    </source>
</evidence>
<dbReference type="Pfam" id="PF13237">
    <property type="entry name" value="Fer4_10"/>
    <property type="match status" value="1"/>
</dbReference>
<dbReference type="PANTHER" id="PTHR30176">
    <property type="entry name" value="FERREDOXIN-TYPE PROTEIN NAPH"/>
    <property type="match status" value="1"/>
</dbReference>
<feature type="domain" description="4Fe-4S ferredoxin-type" evidence="8">
    <location>
        <begin position="261"/>
        <end position="291"/>
    </location>
</feature>
<dbReference type="EMBL" id="CTRP01000014">
    <property type="protein sequence ID" value="CQR74412.1"/>
    <property type="molecule type" value="Genomic_DNA"/>
</dbReference>
<dbReference type="InterPro" id="IPR017896">
    <property type="entry name" value="4Fe4S_Fe-S-bd"/>
</dbReference>
<protein>
    <recommendedName>
        <fullName evidence="8">4Fe-4S ferredoxin-type domain-containing protein</fullName>
    </recommendedName>
</protein>
<keyword evidence="5" id="KW-0408">Iron</keyword>
<keyword evidence="4" id="KW-0249">Electron transport</keyword>
<evidence type="ECO:0000313" key="10">
    <source>
        <dbReference type="Proteomes" id="UP000049855"/>
    </source>
</evidence>
<sequence>MIGTIRLLIQNLMFVVWTYGGRIGLNFGYSMPCFSCPYVHGCAGNCYLMALQGQWGLGFYFPELLSYKGFKVILYFLIFAFLTIVLSKIWCGWICPFGTLQDWLSQLRKKLGIRETELSWKTRERLKPAKYVLLALLLSIPLLITYAGLHSDFYLFFCQICPAKPIMPLFVGDTRNFALDFTNTITLTFSVISVMIAAGTLIGSFFKDRFFCLFCPMLPLIQMYKKISFIRFEKSVHTCSGCGNCQRMCPMDIRDVHLEKTEKNVMSEDCMLCMRCIEACPEDNTLTAKFLKYNIFSSSRKYVAQNYQQGKSLDE</sequence>
<evidence type="ECO:0000256" key="7">
    <source>
        <dbReference type="SAM" id="Phobius"/>
    </source>
</evidence>
<keyword evidence="7" id="KW-1133">Transmembrane helix</keyword>
<dbReference type="InterPro" id="IPR051684">
    <property type="entry name" value="Electron_Trans/Redox"/>
</dbReference>
<dbReference type="GO" id="GO:0051539">
    <property type="term" value="F:4 iron, 4 sulfur cluster binding"/>
    <property type="evidence" value="ECO:0007669"/>
    <property type="project" value="UniProtKB-KW"/>
</dbReference>
<reference evidence="10" key="1">
    <citation type="submission" date="2015-03" db="EMBL/GenBank/DDBJ databases">
        <authorList>
            <person name="Nijsse Bart"/>
        </authorList>
    </citation>
    <scope>NUCLEOTIDE SEQUENCE [LARGE SCALE GENOMIC DNA]</scope>
</reference>
<keyword evidence="6" id="KW-0411">Iron-sulfur</keyword>
<accession>A0A0U1L3Y5</accession>
<keyword evidence="7" id="KW-0812">Transmembrane</keyword>
<dbReference type="PANTHER" id="PTHR30176:SF3">
    <property type="entry name" value="FERREDOXIN-TYPE PROTEIN NAPH"/>
    <property type="match status" value="1"/>
</dbReference>
<dbReference type="PROSITE" id="PS51379">
    <property type="entry name" value="4FE4S_FER_2"/>
    <property type="match status" value="2"/>
</dbReference>
<dbReference type="GO" id="GO:0005886">
    <property type="term" value="C:plasma membrane"/>
    <property type="evidence" value="ECO:0007669"/>
    <property type="project" value="TreeGrafter"/>
</dbReference>
<evidence type="ECO:0000313" key="9">
    <source>
        <dbReference type="EMBL" id="CQR74412.1"/>
    </source>
</evidence>
<dbReference type="RefSeq" id="WP_021170411.1">
    <property type="nucleotide sequence ID" value="NZ_CTRP01000014.1"/>
</dbReference>
<dbReference type="Pfam" id="PF12801">
    <property type="entry name" value="Fer4_5"/>
    <property type="match status" value="2"/>
</dbReference>
<dbReference type="Gene3D" id="3.30.70.20">
    <property type="match status" value="1"/>
</dbReference>
<organism evidence="9 10">
    <name type="scientific">Sporomusa ovata</name>
    <dbReference type="NCBI Taxonomy" id="2378"/>
    <lineage>
        <taxon>Bacteria</taxon>
        <taxon>Bacillati</taxon>
        <taxon>Bacillota</taxon>
        <taxon>Negativicutes</taxon>
        <taxon>Selenomonadales</taxon>
        <taxon>Sporomusaceae</taxon>
        <taxon>Sporomusa</taxon>
    </lineage>
</organism>
<evidence type="ECO:0000256" key="3">
    <source>
        <dbReference type="ARBA" id="ARBA00022723"/>
    </source>
</evidence>
<evidence type="ECO:0000256" key="6">
    <source>
        <dbReference type="ARBA" id="ARBA00023014"/>
    </source>
</evidence>
<name>A0A0U1L3Y5_9FIRM</name>
<keyword evidence="2" id="KW-0004">4Fe-4S</keyword>
<feature type="domain" description="4Fe-4S ferredoxin-type" evidence="8">
    <location>
        <begin position="230"/>
        <end position="259"/>
    </location>
</feature>
<evidence type="ECO:0000256" key="1">
    <source>
        <dbReference type="ARBA" id="ARBA00022448"/>
    </source>
</evidence>
<keyword evidence="7" id="KW-0472">Membrane</keyword>
<dbReference type="AlphaFoldDB" id="A0A0U1L3Y5"/>
<dbReference type="InterPro" id="IPR017900">
    <property type="entry name" value="4Fe4S_Fe_S_CS"/>
</dbReference>
<keyword evidence="3" id="KW-0479">Metal-binding</keyword>
<feature type="transmembrane region" description="Helical" evidence="7">
    <location>
        <begin position="7"/>
        <end position="25"/>
    </location>
</feature>
<dbReference type="SUPFAM" id="SSF54862">
    <property type="entry name" value="4Fe-4S ferredoxins"/>
    <property type="match status" value="1"/>
</dbReference>
<proteinExistence type="predicted"/>
<evidence type="ECO:0000259" key="8">
    <source>
        <dbReference type="PROSITE" id="PS51379"/>
    </source>
</evidence>
<evidence type="ECO:0000256" key="2">
    <source>
        <dbReference type="ARBA" id="ARBA00022485"/>
    </source>
</evidence>
<feature type="transmembrane region" description="Helical" evidence="7">
    <location>
        <begin position="72"/>
        <end position="100"/>
    </location>
</feature>
<dbReference type="Proteomes" id="UP000049855">
    <property type="component" value="Unassembled WGS sequence"/>
</dbReference>
<feature type="transmembrane region" description="Helical" evidence="7">
    <location>
        <begin position="131"/>
        <end position="147"/>
    </location>
</feature>
<feature type="transmembrane region" description="Helical" evidence="7">
    <location>
        <begin position="184"/>
        <end position="206"/>
    </location>
</feature>
<dbReference type="GO" id="GO:0046872">
    <property type="term" value="F:metal ion binding"/>
    <property type="evidence" value="ECO:0007669"/>
    <property type="project" value="UniProtKB-KW"/>
</dbReference>
<evidence type="ECO:0000256" key="4">
    <source>
        <dbReference type="ARBA" id="ARBA00022982"/>
    </source>
</evidence>
<gene>
    <name evidence="9" type="ORF">SpAn4DRAFT_0874</name>
</gene>
<dbReference type="PROSITE" id="PS00198">
    <property type="entry name" value="4FE4S_FER_1"/>
    <property type="match status" value="1"/>
</dbReference>